<feature type="transmembrane region" description="Helical" evidence="7">
    <location>
        <begin position="228"/>
        <end position="247"/>
    </location>
</feature>
<feature type="transmembrane region" description="Helical" evidence="7">
    <location>
        <begin position="171"/>
        <end position="189"/>
    </location>
</feature>
<dbReference type="GO" id="GO:0022857">
    <property type="term" value="F:transmembrane transporter activity"/>
    <property type="evidence" value="ECO:0007669"/>
    <property type="project" value="InterPro"/>
</dbReference>
<dbReference type="InterPro" id="IPR050171">
    <property type="entry name" value="MFS_Transporters"/>
</dbReference>
<gene>
    <name evidence="8" type="ORF">GCU60_05600</name>
</gene>
<dbReference type="RefSeq" id="WP_163203054.1">
    <property type="nucleotide sequence ID" value="NZ_JAAGWG010000007.1"/>
</dbReference>
<comment type="caution">
    <text evidence="8">The sequence shown here is derived from an EMBL/GenBank/DDBJ whole genome shotgun (WGS) entry which is preliminary data.</text>
</comment>
<dbReference type="AlphaFoldDB" id="A0A6L9W0K0"/>
<dbReference type="Proteomes" id="UP000479241">
    <property type="component" value="Unassembled WGS sequence"/>
</dbReference>
<sequence>MTAAPPRTPRRAWLPVALTMFAIGWGANQFVSLLVAYRERSGLSVATVDALVGAYALGLIPALLVLGPISDRRGRTPVLRAAALVSLVATAVLMIGDLWALYAGRLLAGLASGAAFAAGSAWVEELSGERWDPTARPGAGARRAAMSLTAGFCLGPVVAGLLAQWAPAPLVTAYLPHLVVVLAVLVPLWRSPETVDPARASPAAGSPLARLRVRSAADPRFRRSVAPVAPWVFGGATVSIAVLPGLVTDTTPGWTVAFSALIAGVTLGTGFAVQPTARRIAAASPRRGVAVGLGAIVAGLVVAAAAAATESPWLVLPAAVVLGTGYGCCLVAGLLQTQRIAAPGELAGLTAVYYALTYVGFVAPVLLALLAAVVPYWVLLLGAAGLAAVTLAVALTAPREPALTPR</sequence>
<keyword evidence="3" id="KW-1003">Cell membrane</keyword>
<keyword evidence="2" id="KW-0813">Transport</keyword>
<evidence type="ECO:0000256" key="7">
    <source>
        <dbReference type="SAM" id="Phobius"/>
    </source>
</evidence>
<feature type="transmembrane region" description="Helical" evidence="7">
    <location>
        <begin position="102"/>
        <end position="123"/>
    </location>
</feature>
<feature type="transmembrane region" description="Helical" evidence="7">
    <location>
        <begin position="289"/>
        <end position="308"/>
    </location>
</feature>
<feature type="transmembrane region" description="Helical" evidence="7">
    <location>
        <begin position="347"/>
        <end position="370"/>
    </location>
</feature>
<reference evidence="8 9" key="1">
    <citation type="submission" date="2019-12" db="EMBL/GenBank/DDBJ databases">
        <title>the WGS of Blastococcus saxobsidens 67B17.</title>
        <authorList>
            <person name="Jiang Z."/>
        </authorList>
    </citation>
    <scope>NUCLEOTIDE SEQUENCE [LARGE SCALE GENOMIC DNA]</scope>
    <source>
        <strain evidence="8 9">67B17</strain>
    </source>
</reference>
<feature type="transmembrane region" description="Helical" evidence="7">
    <location>
        <begin position="144"/>
        <end position="165"/>
    </location>
</feature>
<dbReference type="Pfam" id="PF07690">
    <property type="entry name" value="MFS_1"/>
    <property type="match status" value="1"/>
</dbReference>
<dbReference type="PANTHER" id="PTHR23517">
    <property type="entry name" value="RESISTANCE PROTEIN MDTM, PUTATIVE-RELATED-RELATED"/>
    <property type="match status" value="1"/>
</dbReference>
<feature type="transmembrane region" description="Helical" evidence="7">
    <location>
        <begin position="78"/>
        <end position="96"/>
    </location>
</feature>
<keyword evidence="6 7" id="KW-0472">Membrane</keyword>
<evidence type="ECO:0000313" key="9">
    <source>
        <dbReference type="Proteomes" id="UP000479241"/>
    </source>
</evidence>
<name>A0A6L9W0K0_9ACTN</name>
<keyword evidence="4 7" id="KW-0812">Transmembrane</keyword>
<evidence type="ECO:0000256" key="6">
    <source>
        <dbReference type="ARBA" id="ARBA00023136"/>
    </source>
</evidence>
<proteinExistence type="predicted"/>
<feature type="transmembrane region" description="Helical" evidence="7">
    <location>
        <begin position="314"/>
        <end position="335"/>
    </location>
</feature>
<organism evidence="8 9">
    <name type="scientific">Blastococcus saxobsidens</name>
    <dbReference type="NCBI Taxonomy" id="138336"/>
    <lineage>
        <taxon>Bacteria</taxon>
        <taxon>Bacillati</taxon>
        <taxon>Actinomycetota</taxon>
        <taxon>Actinomycetes</taxon>
        <taxon>Geodermatophilales</taxon>
        <taxon>Geodermatophilaceae</taxon>
        <taxon>Blastococcus</taxon>
    </lineage>
</organism>
<feature type="transmembrane region" description="Helical" evidence="7">
    <location>
        <begin position="253"/>
        <end position="277"/>
    </location>
</feature>
<evidence type="ECO:0000256" key="5">
    <source>
        <dbReference type="ARBA" id="ARBA00022989"/>
    </source>
</evidence>
<dbReference type="GO" id="GO:0005886">
    <property type="term" value="C:plasma membrane"/>
    <property type="evidence" value="ECO:0007669"/>
    <property type="project" value="UniProtKB-SubCell"/>
</dbReference>
<comment type="subcellular location">
    <subcellularLocation>
        <location evidence="1">Cell membrane</location>
        <topology evidence="1">Multi-pass membrane protein</topology>
    </subcellularLocation>
</comment>
<evidence type="ECO:0000256" key="2">
    <source>
        <dbReference type="ARBA" id="ARBA00022448"/>
    </source>
</evidence>
<dbReference type="SUPFAM" id="SSF103473">
    <property type="entry name" value="MFS general substrate transporter"/>
    <property type="match status" value="1"/>
</dbReference>
<dbReference type="InterPro" id="IPR036259">
    <property type="entry name" value="MFS_trans_sf"/>
</dbReference>
<feature type="transmembrane region" description="Helical" evidence="7">
    <location>
        <begin position="376"/>
        <end position="397"/>
    </location>
</feature>
<accession>A0A6L9W0K0</accession>
<feature type="transmembrane region" description="Helical" evidence="7">
    <location>
        <begin position="43"/>
        <end position="66"/>
    </location>
</feature>
<evidence type="ECO:0000313" key="8">
    <source>
        <dbReference type="EMBL" id="NEK85239.1"/>
    </source>
</evidence>
<protein>
    <submittedName>
        <fullName evidence="8">MFS transporter</fullName>
    </submittedName>
</protein>
<dbReference type="InterPro" id="IPR011701">
    <property type="entry name" value="MFS"/>
</dbReference>
<dbReference type="Gene3D" id="1.20.1250.20">
    <property type="entry name" value="MFS general substrate transporter like domains"/>
    <property type="match status" value="1"/>
</dbReference>
<feature type="transmembrane region" description="Helical" evidence="7">
    <location>
        <begin position="12"/>
        <end position="37"/>
    </location>
</feature>
<keyword evidence="5 7" id="KW-1133">Transmembrane helix</keyword>
<evidence type="ECO:0000256" key="1">
    <source>
        <dbReference type="ARBA" id="ARBA00004651"/>
    </source>
</evidence>
<evidence type="ECO:0000256" key="4">
    <source>
        <dbReference type="ARBA" id="ARBA00022692"/>
    </source>
</evidence>
<dbReference type="EMBL" id="JAAGWG010000007">
    <property type="protein sequence ID" value="NEK85239.1"/>
    <property type="molecule type" value="Genomic_DNA"/>
</dbReference>
<evidence type="ECO:0000256" key="3">
    <source>
        <dbReference type="ARBA" id="ARBA00022475"/>
    </source>
</evidence>